<dbReference type="Proteomes" id="UP000249547">
    <property type="component" value="Unassembled WGS sequence"/>
</dbReference>
<gene>
    <name evidence="1" type="ORF">LX64_04034</name>
</gene>
<dbReference type="OrthoDB" id="9794948at2"/>
<dbReference type="Gene3D" id="2.30.110.10">
    <property type="entry name" value="Electron Transport, Fmn-binding Protein, Chain A"/>
    <property type="match status" value="1"/>
</dbReference>
<dbReference type="AlphaFoldDB" id="A0A327Q9F8"/>
<dbReference type="SUPFAM" id="SSF50475">
    <property type="entry name" value="FMN-binding split barrel"/>
    <property type="match status" value="1"/>
</dbReference>
<evidence type="ECO:0000313" key="1">
    <source>
        <dbReference type="EMBL" id="RAJ00332.1"/>
    </source>
</evidence>
<dbReference type="InterPro" id="IPR007396">
    <property type="entry name" value="TR_PAI2-type"/>
</dbReference>
<proteinExistence type="predicted"/>
<dbReference type="Pfam" id="PF04299">
    <property type="entry name" value="FMN_bind_2"/>
    <property type="match status" value="1"/>
</dbReference>
<sequence length="208" mass="24026">MYAPKYNQEKDWQNVAAFIREHSFGLLISTRDGVPEGTHIPMELEEKAPGEFVITGHISKANLQWQSFTSDQTFLAIFTSPHAYISGSWYEEDRVPTWNYMAVHVYGKIRVLNNDEMDALLENLVNRYEHGRPNRVHVQDIDAGEMASMKKAIVGFELSITGVHTRFKLSQNRHRADYQHVIDHLKEQGDEQAAFIANEMEKREKPTH</sequence>
<organism evidence="1 2">
    <name type="scientific">Chitinophaga skermanii</name>
    <dbReference type="NCBI Taxonomy" id="331697"/>
    <lineage>
        <taxon>Bacteria</taxon>
        <taxon>Pseudomonadati</taxon>
        <taxon>Bacteroidota</taxon>
        <taxon>Chitinophagia</taxon>
        <taxon>Chitinophagales</taxon>
        <taxon>Chitinophagaceae</taxon>
        <taxon>Chitinophaga</taxon>
    </lineage>
</organism>
<protein>
    <submittedName>
        <fullName evidence="1">PaiB family negative transcriptional regulator</fullName>
    </submittedName>
</protein>
<keyword evidence="2" id="KW-1185">Reference proteome</keyword>
<dbReference type="PANTHER" id="PTHR35802">
    <property type="entry name" value="PROTEASE SYNTHASE AND SPORULATION PROTEIN PAI 2"/>
    <property type="match status" value="1"/>
</dbReference>
<dbReference type="RefSeq" id="WP_111599456.1">
    <property type="nucleotide sequence ID" value="NZ_QLLL01000008.1"/>
</dbReference>
<accession>A0A327Q9F8</accession>
<dbReference type="PIRSF" id="PIRSF010372">
    <property type="entry name" value="PaiB"/>
    <property type="match status" value="1"/>
</dbReference>
<reference evidence="1 2" key="1">
    <citation type="submission" date="2018-06" db="EMBL/GenBank/DDBJ databases">
        <title>Genomic Encyclopedia of Archaeal and Bacterial Type Strains, Phase II (KMG-II): from individual species to whole genera.</title>
        <authorList>
            <person name="Goeker M."/>
        </authorList>
    </citation>
    <scope>NUCLEOTIDE SEQUENCE [LARGE SCALE GENOMIC DNA]</scope>
    <source>
        <strain evidence="1 2">DSM 23857</strain>
    </source>
</reference>
<dbReference type="PANTHER" id="PTHR35802:SF1">
    <property type="entry name" value="PROTEASE SYNTHASE AND SPORULATION PROTEIN PAI 2"/>
    <property type="match status" value="1"/>
</dbReference>
<dbReference type="InterPro" id="IPR012349">
    <property type="entry name" value="Split_barrel_FMN-bd"/>
</dbReference>
<evidence type="ECO:0000313" key="2">
    <source>
        <dbReference type="Proteomes" id="UP000249547"/>
    </source>
</evidence>
<name>A0A327Q9F8_9BACT</name>
<dbReference type="EMBL" id="QLLL01000008">
    <property type="protein sequence ID" value="RAJ00332.1"/>
    <property type="molecule type" value="Genomic_DNA"/>
</dbReference>
<comment type="caution">
    <text evidence="1">The sequence shown here is derived from an EMBL/GenBank/DDBJ whole genome shotgun (WGS) entry which is preliminary data.</text>
</comment>